<evidence type="ECO:0000313" key="5">
    <source>
        <dbReference type="Proteomes" id="UP000516148"/>
    </source>
</evidence>
<sequence>MPDDLDPDIRVFHRRVMADYARHGADGPVDVADRRRIAALVREPWNIGGPVMASTRELQVGGVRVRLHRPGDAPDLPVLVYLHGGGWVLFSIDTHDRLMRDYAARSGCAVLGVEYSLSPEARYPQALNEIDAVLGWLRAEGAALGLDPQRIAIGGDSAGGNLSLATALRLRDTGRDWISAMLLNYGAFDTARCASHARFDSDDYILNPDEMDAFWDDYLGDADRNDPYVRPLLADLTGLPPAFLCIAECDILADENRAMAARLAAAGVAVEARVYPGATHSFIEAASIAPLAARAIEDASRWLAEQLKR</sequence>
<protein>
    <submittedName>
        <fullName evidence="4">Alpha/beta hydrolase</fullName>
    </submittedName>
</protein>
<dbReference type="PANTHER" id="PTHR48081:SF8">
    <property type="entry name" value="ALPHA_BETA HYDROLASE FOLD-3 DOMAIN-CONTAINING PROTEIN-RELATED"/>
    <property type="match status" value="1"/>
</dbReference>
<evidence type="ECO:0000256" key="2">
    <source>
        <dbReference type="ARBA" id="ARBA00022801"/>
    </source>
</evidence>
<dbReference type="SUPFAM" id="SSF53474">
    <property type="entry name" value="alpha/beta-Hydrolases"/>
    <property type="match status" value="1"/>
</dbReference>
<feature type="domain" description="Alpha/beta hydrolase fold-3" evidence="3">
    <location>
        <begin position="79"/>
        <end position="283"/>
    </location>
</feature>
<organism evidence="4 5">
    <name type="scientific">Sphingomonas alpina</name>
    <dbReference type="NCBI Taxonomy" id="653931"/>
    <lineage>
        <taxon>Bacteria</taxon>
        <taxon>Pseudomonadati</taxon>
        <taxon>Pseudomonadota</taxon>
        <taxon>Alphaproteobacteria</taxon>
        <taxon>Sphingomonadales</taxon>
        <taxon>Sphingomonadaceae</taxon>
        <taxon>Sphingomonas</taxon>
    </lineage>
</organism>
<accession>A0A7H0LJP4</accession>
<dbReference type="InterPro" id="IPR050300">
    <property type="entry name" value="GDXG_lipolytic_enzyme"/>
</dbReference>
<dbReference type="GO" id="GO:0016787">
    <property type="term" value="F:hydrolase activity"/>
    <property type="evidence" value="ECO:0007669"/>
    <property type="project" value="UniProtKB-KW"/>
</dbReference>
<dbReference type="Proteomes" id="UP000516148">
    <property type="component" value="Chromosome"/>
</dbReference>
<keyword evidence="2 4" id="KW-0378">Hydrolase</keyword>
<dbReference type="PANTHER" id="PTHR48081">
    <property type="entry name" value="AB HYDROLASE SUPERFAMILY PROTEIN C4A8.06C"/>
    <property type="match status" value="1"/>
</dbReference>
<dbReference type="InterPro" id="IPR013094">
    <property type="entry name" value="AB_hydrolase_3"/>
</dbReference>
<dbReference type="KEGG" id="spap:H3Z74_01165"/>
<comment type="similarity">
    <text evidence="1">Belongs to the 'GDXG' lipolytic enzyme family.</text>
</comment>
<evidence type="ECO:0000259" key="3">
    <source>
        <dbReference type="Pfam" id="PF07859"/>
    </source>
</evidence>
<dbReference type="AlphaFoldDB" id="A0A7H0LJP4"/>
<dbReference type="InterPro" id="IPR002168">
    <property type="entry name" value="Lipase_GDXG_HIS_AS"/>
</dbReference>
<reference evidence="4 5" key="1">
    <citation type="submission" date="2020-09" db="EMBL/GenBank/DDBJ databases">
        <title>Sphingomonas sp., a new species isolated from pork steak.</title>
        <authorList>
            <person name="Heidler von Heilborn D."/>
        </authorList>
    </citation>
    <scope>NUCLEOTIDE SEQUENCE [LARGE SCALE GENOMIC DNA]</scope>
    <source>
        <strain evidence="5">S8-3T</strain>
    </source>
</reference>
<dbReference type="PROSITE" id="PS01173">
    <property type="entry name" value="LIPASE_GDXG_HIS"/>
    <property type="match status" value="1"/>
</dbReference>
<proteinExistence type="inferred from homology"/>
<evidence type="ECO:0000256" key="1">
    <source>
        <dbReference type="ARBA" id="ARBA00010515"/>
    </source>
</evidence>
<name>A0A7H0LJP4_9SPHN</name>
<dbReference type="Pfam" id="PF07859">
    <property type="entry name" value="Abhydrolase_3"/>
    <property type="match status" value="1"/>
</dbReference>
<dbReference type="InterPro" id="IPR029058">
    <property type="entry name" value="AB_hydrolase_fold"/>
</dbReference>
<evidence type="ECO:0000313" key="4">
    <source>
        <dbReference type="EMBL" id="QNQ09897.1"/>
    </source>
</evidence>
<dbReference type="Gene3D" id="3.40.50.1820">
    <property type="entry name" value="alpha/beta hydrolase"/>
    <property type="match status" value="1"/>
</dbReference>
<keyword evidence="5" id="KW-1185">Reference proteome</keyword>
<dbReference type="RefSeq" id="WP_187762206.1">
    <property type="nucleotide sequence ID" value="NZ_CP061038.1"/>
</dbReference>
<gene>
    <name evidence="4" type="ORF">H3Z74_01165</name>
</gene>
<dbReference type="EMBL" id="CP061038">
    <property type="protein sequence ID" value="QNQ09897.1"/>
    <property type="molecule type" value="Genomic_DNA"/>
</dbReference>